<gene>
    <name evidence="1" type="ORF">HOLleu_24774</name>
</gene>
<comment type="caution">
    <text evidence="1">The sequence shown here is derived from an EMBL/GenBank/DDBJ whole genome shotgun (WGS) entry which is preliminary data.</text>
</comment>
<dbReference type="EMBL" id="JAIZAY010000012">
    <property type="protein sequence ID" value="KAJ8031548.1"/>
    <property type="molecule type" value="Genomic_DNA"/>
</dbReference>
<dbReference type="InterPro" id="IPR050951">
    <property type="entry name" value="Retrovirus_Pol_polyprotein"/>
</dbReference>
<dbReference type="Gene3D" id="3.30.420.10">
    <property type="entry name" value="Ribonuclease H-like superfamily/Ribonuclease H"/>
    <property type="match status" value="1"/>
</dbReference>
<dbReference type="PANTHER" id="PTHR37984">
    <property type="entry name" value="PROTEIN CBG26694"/>
    <property type="match status" value="1"/>
</dbReference>
<evidence type="ECO:0000313" key="2">
    <source>
        <dbReference type="Proteomes" id="UP001152320"/>
    </source>
</evidence>
<dbReference type="InterPro" id="IPR036397">
    <property type="entry name" value="RNaseH_sf"/>
</dbReference>
<organism evidence="1 2">
    <name type="scientific">Holothuria leucospilota</name>
    <name type="common">Black long sea cucumber</name>
    <name type="synonym">Mertensiothuria leucospilota</name>
    <dbReference type="NCBI Taxonomy" id="206669"/>
    <lineage>
        <taxon>Eukaryota</taxon>
        <taxon>Metazoa</taxon>
        <taxon>Echinodermata</taxon>
        <taxon>Eleutherozoa</taxon>
        <taxon>Echinozoa</taxon>
        <taxon>Holothuroidea</taxon>
        <taxon>Aspidochirotacea</taxon>
        <taxon>Aspidochirotida</taxon>
        <taxon>Holothuriidae</taxon>
        <taxon>Holothuria</taxon>
    </lineage>
</organism>
<sequence length="213" mass="24550">MSFNLDRFVASASMEKLNSLKKSEIVKIAKKFGIEFQSTMRKDEINRRLAEHLEDENILPGSELEAVITVPTDRLFEIKRFEVEIQRELRLKEIKGLKAKFCKKCSTCQMVGKSNQNFPVAPLKPTPAFNDPCRRVIIDCVGPLPKSKVGHQYILTIMYTSKRFPEAIPLRYIKTHTILQALFFSHCLGYLKRSNLIKDPTSCQQCFNRCCMN</sequence>
<keyword evidence="2" id="KW-1185">Reference proteome</keyword>
<dbReference type="OrthoDB" id="6434907at2759"/>
<dbReference type="AlphaFoldDB" id="A0A9Q1BR57"/>
<reference evidence="1" key="1">
    <citation type="submission" date="2021-10" db="EMBL/GenBank/DDBJ databases">
        <title>Tropical sea cucumber genome reveals ecological adaptation and Cuvierian tubules defense mechanism.</title>
        <authorList>
            <person name="Chen T."/>
        </authorList>
    </citation>
    <scope>NUCLEOTIDE SEQUENCE</scope>
    <source>
        <strain evidence="1">Nanhai2018</strain>
        <tissue evidence="1">Muscle</tissue>
    </source>
</reference>
<evidence type="ECO:0000313" key="1">
    <source>
        <dbReference type="EMBL" id="KAJ8031548.1"/>
    </source>
</evidence>
<accession>A0A9Q1BR57</accession>
<dbReference type="GO" id="GO:0003676">
    <property type="term" value="F:nucleic acid binding"/>
    <property type="evidence" value="ECO:0007669"/>
    <property type="project" value="InterPro"/>
</dbReference>
<proteinExistence type="predicted"/>
<dbReference type="PANTHER" id="PTHR37984:SF15">
    <property type="entry name" value="INTEGRASE CATALYTIC DOMAIN-CONTAINING PROTEIN"/>
    <property type="match status" value="1"/>
</dbReference>
<protein>
    <submittedName>
        <fullName evidence="1">Uncharacterized protein</fullName>
    </submittedName>
</protein>
<name>A0A9Q1BR57_HOLLE</name>
<dbReference type="Proteomes" id="UP001152320">
    <property type="component" value="Chromosome 12"/>
</dbReference>